<dbReference type="Proteomes" id="UP001149090">
    <property type="component" value="Unassembled WGS sequence"/>
</dbReference>
<evidence type="ECO:0000259" key="9">
    <source>
        <dbReference type="PROSITE" id="PS50002"/>
    </source>
</evidence>
<dbReference type="Pfam" id="PF20422">
    <property type="entry name" value="DHR-2_Lobe_B"/>
    <property type="match status" value="1"/>
</dbReference>
<dbReference type="InterPro" id="IPR027357">
    <property type="entry name" value="DOCKER_dom"/>
</dbReference>
<dbReference type="InterPro" id="IPR001452">
    <property type="entry name" value="SH3_domain"/>
</dbReference>
<dbReference type="PROSITE" id="PS50004">
    <property type="entry name" value="C2"/>
    <property type="match status" value="1"/>
</dbReference>
<evidence type="ECO:0000256" key="7">
    <source>
        <dbReference type="PROSITE-ProRule" id="PRU00983"/>
    </source>
</evidence>
<dbReference type="PROSITE" id="PS51651">
    <property type="entry name" value="DOCKER"/>
    <property type="match status" value="1"/>
</dbReference>
<reference evidence="13" key="1">
    <citation type="submission" date="2022-10" db="EMBL/GenBank/DDBJ databases">
        <title>Novel sulphate-reducing endosymbionts in the free-living metamonad Anaeramoeba.</title>
        <authorList>
            <person name="Jerlstrom-Hultqvist J."/>
            <person name="Cepicka I."/>
            <person name="Gallot-Lavallee L."/>
            <person name="Salas-Leiva D."/>
            <person name="Curtis B.A."/>
            <person name="Zahonova K."/>
            <person name="Pipaliya S."/>
            <person name="Dacks J."/>
            <person name="Roger A.J."/>
        </authorList>
    </citation>
    <scope>NUCLEOTIDE SEQUENCE</scope>
    <source>
        <strain evidence="13">BMAN</strain>
    </source>
</reference>
<dbReference type="GO" id="GO:0005737">
    <property type="term" value="C:cytoplasm"/>
    <property type="evidence" value="ECO:0007669"/>
    <property type="project" value="UniProtKB-SubCell"/>
</dbReference>
<evidence type="ECO:0000256" key="8">
    <source>
        <dbReference type="SAM" id="MobiDB-lite"/>
    </source>
</evidence>
<evidence type="ECO:0000256" key="1">
    <source>
        <dbReference type="ARBA" id="ARBA00004496"/>
    </source>
</evidence>
<evidence type="ECO:0000256" key="6">
    <source>
        <dbReference type="PROSITE-ProRule" id="PRU00192"/>
    </source>
</evidence>
<dbReference type="Gene3D" id="2.30.30.40">
    <property type="entry name" value="SH3 Domains"/>
    <property type="match status" value="1"/>
</dbReference>
<dbReference type="Pfam" id="PF23554">
    <property type="entry name" value="TPR_DOCK"/>
    <property type="match status" value="1"/>
</dbReference>
<dbReference type="InterPro" id="IPR043161">
    <property type="entry name" value="DOCK_C_lobe_A"/>
</dbReference>
<dbReference type="InterPro" id="IPR000008">
    <property type="entry name" value="C2_dom"/>
</dbReference>
<evidence type="ECO:0000259" key="12">
    <source>
        <dbReference type="PROSITE" id="PS51651"/>
    </source>
</evidence>
<dbReference type="InterPro" id="IPR043162">
    <property type="entry name" value="DOCK_C_lobe_C"/>
</dbReference>
<feature type="region of interest" description="Disordered" evidence="8">
    <location>
        <begin position="414"/>
        <end position="507"/>
    </location>
</feature>
<evidence type="ECO:0000256" key="3">
    <source>
        <dbReference type="ARBA" id="ARBA00022490"/>
    </source>
</evidence>
<feature type="compositionally biased region" description="Low complexity" evidence="8">
    <location>
        <begin position="462"/>
        <end position="475"/>
    </location>
</feature>
<dbReference type="PROSITE" id="PS51650">
    <property type="entry name" value="C2_DOCK"/>
    <property type="match status" value="1"/>
</dbReference>
<dbReference type="SMART" id="SM00326">
    <property type="entry name" value="SH3"/>
    <property type="match status" value="1"/>
</dbReference>
<dbReference type="InterPro" id="IPR046769">
    <property type="entry name" value="DOCKER_Lobe_A"/>
</dbReference>
<proteinExistence type="inferred from homology"/>
<dbReference type="Pfam" id="PF14429">
    <property type="entry name" value="DOCK-C2"/>
    <property type="match status" value="1"/>
</dbReference>
<dbReference type="CDD" id="cd11684">
    <property type="entry name" value="DHR2_DOCK"/>
    <property type="match status" value="1"/>
</dbReference>
<feature type="domain" description="C2 DOCK-type" evidence="11">
    <location>
        <begin position="542"/>
        <end position="715"/>
    </location>
</feature>
<evidence type="ECO:0000313" key="13">
    <source>
        <dbReference type="EMBL" id="KAJ5069608.1"/>
    </source>
</evidence>
<dbReference type="OrthoDB" id="18896at2759"/>
<dbReference type="SUPFAM" id="SSF49562">
    <property type="entry name" value="C2 domain (Calcium/lipid-binding domain, CaLB)"/>
    <property type="match status" value="1"/>
</dbReference>
<keyword evidence="5" id="KW-0344">Guanine-nucleotide releasing factor</keyword>
<evidence type="ECO:0000259" key="11">
    <source>
        <dbReference type="PROSITE" id="PS51650"/>
    </source>
</evidence>
<dbReference type="Pfam" id="PF20421">
    <property type="entry name" value="DHR-2_Lobe_C"/>
    <property type="match status" value="1"/>
</dbReference>
<feature type="compositionally biased region" description="Basic and acidic residues" evidence="8">
    <location>
        <begin position="425"/>
        <end position="441"/>
    </location>
</feature>
<feature type="compositionally biased region" description="Basic and acidic residues" evidence="8">
    <location>
        <begin position="448"/>
        <end position="461"/>
    </location>
</feature>
<sequence length="1816" mass="214984">MSCWEKTNKFGVALYSFKNKDAKTELPLKIGDPLHIKEESKDWFRVKNILTQRIGIVPKNYVDIINDPPPNKEEYLKLKILPSIKTNPIIIESQNVLIEWKKLLDHICYQEKNFKKFSELKYSILTLMGYRENMLKNKEPNEETIKIQENQIIDSIDRCKRLLNIPVFPRRENGEIADENNIGLINLYQLHSDQIAQNKGITQKIEAQSTGQTDNNQLVLDFQMAILQLPSEMELQFFLFDNDKSEQVSESYSFRIERSGMHADINLHGKLKTIFKDIPNSDLTPNLYLVCRMMRLGVLLIDEKLQKKYSKKKCREYRRPFGCGILQLSETILKYSKGNMKEETINMFLHSSDFNFFKLHKMLISGEQGLKPLPGPGVKISWVLYAGEYEDLLSIKELELNNKLKEMENAEMIPTDIESNIETENEQKIESEKSFDQKTENENQNENQSEKSKSFDQKTENENQSENQSENQNVNEQEKEKEKESETSIQTNSIQIETQNKKELESKNKEEQEYIESLKYFKHIGISQEMKFPEVILPSYIRNDLYITVHSGEFLQDRKRSAKNVEMRIYVRKNNAEKFDDFVENCISFGNANETINFYKTYVYYHKNNPFWEETIRITMPTHLFEETHLYIEAYHCTTNENHDNKLFGFAFLPFFQNGAMIKQGKVTLPTYKYVLKTLKEEPTFYLEENESKQPKQKSKLTQRKEQIELSINLCSTKLTQVTNVVGLLKWKENSDDLSKILKDLTFTPPSEIVKFIREILDTLFQLLEEKGKDEQSRKMIYESIDFVIGIVADKRFKTFIPVVNDYIQTRFSRASNSKDENTSKENEMLTKSLCKVYVFYMDKLKSMLSDIQESNRKTLLNTLRVIEYIFKFIIYSWLLNIHENPIEANNQQKFIGDIKNILVKLQDLMSRTQPVWINAAQDMALRNFKSIFFDLSKVLRQDDLTNSFKSMILSIRMESLKVLNHSKLDWIISLLKQGLFDDPDSRSVIFPLLFEQISFHYKQSEEELKLCIDIVKIIINKAFEDLRLPDSKNSRNFIKDISRLPRKIFELLAHIKYLEEQKIAKVKSKYEKKFQKSQKEDKQQDPKKPTQPKNTQITSIEDTKEYKDKIARVKSKREELKRGLVTSILMLFSTINQRDAQLFFEKYDSRPRVRPRFVDNVFSLFMDLIKNPIYLGDFERFEIIQYKIIMKGFKMFHTLMKNFTGRSFIFKLWNLYLETLICFINLPKLQLEKLSNFEKHKILEFCGGDLRLGVVDLLDNSWKLIGKREYDFISNKTEDFLSFMLLDNEKIKELGLNIYYSMLKCEIEKTQNFKQIEQSTVDTIYHFIREEKDKKFTDYFFKNIEPKFKQDSKLKEKSSNFVEQVHQLMNQITKLKDYPEQEKYEDERTFVLLNLMDYLYRTKRYSMYSRYTHLLSQLHFKNGNFTEAALALTKVIEILEWNEETIEEKMDEGMFNYPRESSSSRKERIILNAIDYFDKGKSWENTISLIDSLQEQYQKNYEYEKLSDLMKRKGEMYSKIVSTERFFANYFRIGYYGNGFNQEIYREFKNKEFIYRGAELEQLSVFMGKIKAKFPEAKIGSDDPNIADKNKNIQYIQISSLTTSSFEEKEGKKKEYDPKMPEKIKRFYQNNGLQVFMYSKPFRKTKEKSDNEFKDLWLRTTYLISEDPFPLFIRRSPVKEKIIVELSPIHNAINSVNEKNDDLEKMITKYEDYDGKNVSPFSMAFNGVIDAAVNGGVFRYQDAFFNPDFLKEDKQHENLVKELKLSLKKQQEILEAGVSLHSRICPDEMRPFHENMEKQFAKMKGLILPSLQDLN</sequence>
<dbReference type="InterPro" id="IPR046770">
    <property type="entry name" value="DOCKER_Lobe_B"/>
</dbReference>
<keyword evidence="2 6" id="KW-0728">SH3 domain</keyword>
<evidence type="ECO:0000256" key="4">
    <source>
        <dbReference type="ARBA" id="ARBA00022553"/>
    </source>
</evidence>
<organism evidence="13 14">
    <name type="scientific">Anaeramoeba ignava</name>
    <name type="common">Anaerobic marine amoeba</name>
    <dbReference type="NCBI Taxonomy" id="1746090"/>
    <lineage>
        <taxon>Eukaryota</taxon>
        <taxon>Metamonada</taxon>
        <taxon>Anaeramoebidae</taxon>
        <taxon>Anaeramoeba</taxon>
    </lineage>
</organism>
<feature type="domain" description="C2" evidence="10">
    <location>
        <begin position="526"/>
        <end position="671"/>
    </location>
</feature>
<dbReference type="InterPro" id="IPR036028">
    <property type="entry name" value="SH3-like_dom_sf"/>
</dbReference>
<dbReference type="PANTHER" id="PTHR45653">
    <property type="entry name" value="DEDICATOR OF CYTOKINESIS"/>
    <property type="match status" value="1"/>
</dbReference>
<keyword evidence="14" id="KW-1185">Reference proteome</keyword>
<dbReference type="InterPro" id="IPR026791">
    <property type="entry name" value="DOCK"/>
</dbReference>
<dbReference type="InterPro" id="IPR056372">
    <property type="entry name" value="TPR_DOCK"/>
</dbReference>
<comment type="caution">
    <text evidence="13">The sequence shown here is derived from an EMBL/GenBank/DDBJ whole genome shotgun (WGS) entry which is preliminary data.</text>
</comment>
<dbReference type="OMA" id="XQYETVV"/>
<keyword evidence="3" id="KW-0963">Cytoplasm</keyword>
<feature type="compositionally biased region" description="Basic and acidic residues" evidence="8">
    <location>
        <begin position="476"/>
        <end position="486"/>
    </location>
</feature>
<dbReference type="InterPro" id="IPR032376">
    <property type="entry name" value="DOCK_N"/>
</dbReference>
<dbReference type="GO" id="GO:0005085">
    <property type="term" value="F:guanyl-nucleotide exchange factor activity"/>
    <property type="evidence" value="ECO:0007669"/>
    <property type="project" value="UniProtKB-KW"/>
</dbReference>
<dbReference type="InterPro" id="IPR046773">
    <property type="entry name" value="DOCKER_Lobe_C"/>
</dbReference>
<comment type="subcellular location">
    <subcellularLocation>
        <location evidence="1">Cytoplasm</location>
    </subcellularLocation>
</comment>
<name>A0A9Q0LDN2_ANAIG</name>
<evidence type="ECO:0000256" key="2">
    <source>
        <dbReference type="ARBA" id="ARBA00022443"/>
    </source>
</evidence>
<comment type="similarity">
    <text evidence="7">Belongs to the DOCK family.</text>
</comment>
<dbReference type="InterPro" id="IPR027007">
    <property type="entry name" value="C2_DOCK-type_domain"/>
</dbReference>
<evidence type="ECO:0000313" key="14">
    <source>
        <dbReference type="Proteomes" id="UP001149090"/>
    </source>
</evidence>
<evidence type="ECO:0000256" key="5">
    <source>
        <dbReference type="ARBA" id="ARBA00022658"/>
    </source>
</evidence>
<dbReference type="PANTHER" id="PTHR45653:SF10">
    <property type="entry name" value="MYOBLAST CITY, ISOFORM B"/>
    <property type="match status" value="1"/>
</dbReference>
<keyword evidence="4" id="KW-0597">Phosphoprotein</keyword>
<dbReference type="Pfam" id="PF06920">
    <property type="entry name" value="DHR-2_Lobe_A"/>
    <property type="match status" value="1"/>
</dbReference>
<feature type="compositionally biased region" description="Basic and acidic residues" evidence="8">
    <location>
        <begin position="1075"/>
        <end position="1089"/>
    </location>
</feature>
<gene>
    <name evidence="13" type="ORF">M0811_02178</name>
</gene>
<feature type="region of interest" description="Disordered" evidence="8">
    <location>
        <begin position="1075"/>
        <end position="1100"/>
    </location>
</feature>
<protein>
    <submittedName>
        <fullName evidence="13">Dedicator of cytokinesis</fullName>
    </submittedName>
</protein>
<dbReference type="EMBL" id="JAPDFW010000103">
    <property type="protein sequence ID" value="KAJ5069608.1"/>
    <property type="molecule type" value="Genomic_DNA"/>
</dbReference>
<dbReference type="Gene3D" id="1.20.1270.350">
    <property type="entry name" value="Dedicator of cytokinesis N-terminal subdomain"/>
    <property type="match status" value="1"/>
</dbReference>
<dbReference type="Pfam" id="PF16172">
    <property type="entry name" value="DOCK_N"/>
    <property type="match status" value="1"/>
</dbReference>
<feature type="domain" description="SH3" evidence="9">
    <location>
        <begin position="6"/>
        <end position="67"/>
    </location>
</feature>
<dbReference type="InterPro" id="IPR042455">
    <property type="entry name" value="DOCK_N_sub1"/>
</dbReference>
<dbReference type="GO" id="GO:0031267">
    <property type="term" value="F:small GTPase binding"/>
    <property type="evidence" value="ECO:0007669"/>
    <property type="project" value="TreeGrafter"/>
</dbReference>
<dbReference type="GO" id="GO:0005886">
    <property type="term" value="C:plasma membrane"/>
    <property type="evidence" value="ECO:0007669"/>
    <property type="project" value="TreeGrafter"/>
</dbReference>
<dbReference type="InterPro" id="IPR035892">
    <property type="entry name" value="C2_domain_sf"/>
</dbReference>
<accession>A0A9Q0LDN2</accession>
<evidence type="ECO:0000259" key="10">
    <source>
        <dbReference type="PROSITE" id="PS50004"/>
    </source>
</evidence>
<dbReference type="Pfam" id="PF00018">
    <property type="entry name" value="SH3_1"/>
    <property type="match status" value="1"/>
</dbReference>
<dbReference type="Gene3D" id="1.20.58.740">
    <property type="match status" value="1"/>
</dbReference>
<dbReference type="Gene3D" id="1.25.40.410">
    <property type="match status" value="1"/>
</dbReference>
<dbReference type="PROSITE" id="PS50002">
    <property type="entry name" value="SH3"/>
    <property type="match status" value="1"/>
</dbReference>
<dbReference type="Gene3D" id="2.60.40.150">
    <property type="entry name" value="C2 domain"/>
    <property type="match status" value="1"/>
</dbReference>
<dbReference type="GO" id="GO:0007264">
    <property type="term" value="P:small GTPase-mediated signal transduction"/>
    <property type="evidence" value="ECO:0007669"/>
    <property type="project" value="InterPro"/>
</dbReference>
<dbReference type="SUPFAM" id="SSF50044">
    <property type="entry name" value="SH3-domain"/>
    <property type="match status" value="1"/>
</dbReference>
<feature type="domain" description="DOCKER" evidence="12">
    <location>
        <begin position="1400"/>
        <end position="1816"/>
    </location>
</feature>